<dbReference type="SUPFAM" id="SSF89733">
    <property type="entry name" value="L-sulfolactate dehydrogenase-like"/>
    <property type="match status" value="1"/>
</dbReference>
<gene>
    <name evidence="3" type="ORF">J2X19_003082</name>
</gene>
<dbReference type="Gene3D" id="3.30.1370.60">
    <property type="entry name" value="Hypothetical oxidoreductase yiak, domain 2"/>
    <property type="match status" value="1"/>
</dbReference>
<sequence>MSENRFTAENLRSQATAILQAWGMSHAHAITTADLMVETDLLGVDSHGVSMLPQYAVLRRNGRLRLDTMPTVLRDGPATALIDAGAGLGHVASAQAMQLAVDKARAIGIALVGVRNSHHFGAAGVYARIASKQGLIGLVTSSAQGILLVPTRATAPVLGTNPIAFAAPVPEGSRNSPFVLDIATTTAAANRVKLKALRDQPVPAGWVVDGQGAPVTEPQAAKQQVFDRPDGGLTPLGGSADGGSHKGYGLSLLAQVLGGTLNGGAFAPLHNRSHGPGDPANVGHSFIAINPTFFGEPGSFQQDLDGILDVLHATPPIDPRQPVLVPGDPEAAHHAERTRFGVPLPEPLERQLREVAKSAGVPFILQAIGRAKKELHDHLA</sequence>
<accession>A0ABU2CAP3</accession>
<dbReference type="InterPro" id="IPR043144">
    <property type="entry name" value="Mal/L-sulf/L-lact_DH-like_ah"/>
</dbReference>
<evidence type="ECO:0000256" key="2">
    <source>
        <dbReference type="ARBA" id="ARBA00023002"/>
    </source>
</evidence>
<comment type="similarity">
    <text evidence="1">Belongs to the LDH2/MDH2 oxidoreductase family.</text>
</comment>
<reference evidence="3 4" key="1">
    <citation type="submission" date="2023-07" db="EMBL/GenBank/DDBJ databases">
        <title>Sorghum-associated microbial communities from plants grown in Nebraska, USA.</title>
        <authorList>
            <person name="Schachtman D."/>
        </authorList>
    </citation>
    <scope>NUCLEOTIDE SEQUENCE [LARGE SCALE GENOMIC DNA]</scope>
    <source>
        <strain evidence="3 4">BE313</strain>
    </source>
</reference>
<proteinExistence type="inferred from homology"/>
<dbReference type="PANTHER" id="PTHR11091:SF0">
    <property type="entry name" value="MALATE DEHYDROGENASE"/>
    <property type="match status" value="1"/>
</dbReference>
<name>A0ABU2CAP3_9BURK</name>
<keyword evidence="2" id="KW-0560">Oxidoreductase</keyword>
<dbReference type="PANTHER" id="PTHR11091">
    <property type="entry name" value="OXIDOREDUCTASE-RELATED"/>
    <property type="match status" value="1"/>
</dbReference>
<dbReference type="RefSeq" id="WP_310374455.1">
    <property type="nucleotide sequence ID" value="NZ_JAVDXT010000002.1"/>
</dbReference>
<evidence type="ECO:0000256" key="1">
    <source>
        <dbReference type="ARBA" id="ARBA00006056"/>
    </source>
</evidence>
<dbReference type="InterPro" id="IPR036111">
    <property type="entry name" value="Mal/L-sulfo/L-lacto_DH-like_sf"/>
</dbReference>
<comment type="caution">
    <text evidence="3">The sequence shown here is derived from an EMBL/GenBank/DDBJ whole genome shotgun (WGS) entry which is preliminary data.</text>
</comment>
<protein>
    <submittedName>
        <fullName evidence="3">LDH2 family malate/lactate/ureidoglycolate dehydrogenase</fullName>
    </submittedName>
</protein>
<dbReference type="Pfam" id="PF02615">
    <property type="entry name" value="Ldh_2"/>
    <property type="match status" value="1"/>
</dbReference>
<dbReference type="InterPro" id="IPR043143">
    <property type="entry name" value="Mal/L-sulf/L-lact_DH-like_NADP"/>
</dbReference>
<dbReference type="InterPro" id="IPR003767">
    <property type="entry name" value="Malate/L-lactate_DH-like"/>
</dbReference>
<evidence type="ECO:0000313" key="4">
    <source>
        <dbReference type="Proteomes" id="UP001180487"/>
    </source>
</evidence>
<organism evidence="3 4">
    <name type="scientific">Rhodoferax ferrireducens</name>
    <dbReference type="NCBI Taxonomy" id="192843"/>
    <lineage>
        <taxon>Bacteria</taxon>
        <taxon>Pseudomonadati</taxon>
        <taxon>Pseudomonadota</taxon>
        <taxon>Betaproteobacteria</taxon>
        <taxon>Burkholderiales</taxon>
        <taxon>Comamonadaceae</taxon>
        <taxon>Rhodoferax</taxon>
    </lineage>
</organism>
<dbReference type="Gene3D" id="1.10.1530.10">
    <property type="match status" value="1"/>
</dbReference>
<evidence type="ECO:0000313" key="3">
    <source>
        <dbReference type="EMBL" id="MDR7378403.1"/>
    </source>
</evidence>
<dbReference type="EMBL" id="JAVDXT010000002">
    <property type="protein sequence ID" value="MDR7378403.1"/>
    <property type="molecule type" value="Genomic_DNA"/>
</dbReference>
<dbReference type="Proteomes" id="UP001180487">
    <property type="component" value="Unassembled WGS sequence"/>
</dbReference>
<keyword evidence="4" id="KW-1185">Reference proteome</keyword>